<comment type="subcellular location">
    <subcellularLocation>
        <location evidence="1">Secreted</location>
    </subcellularLocation>
</comment>
<reference evidence="5" key="2">
    <citation type="submission" date="2023-03" db="EMBL/GenBank/DDBJ databases">
        <authorList>
            <person name="Inwood S.N."/>
            <person name="Skelly J.G."/>
            <person name="Guhlin J."/>
            <person name="Harrop T.W.R."/>
            <person name="Goldson S.G."/>
            <person name="Dearden P.K."/>
        </authorList>
    </citation>
    <scope>NUCLEOTIDE SEQUENCE</scope>
    <source>
        <strain evidence="5">Lincoln</strain>
        <tissue evidence="5">Whole body</tissue>
    </source>
</reference>
<evidence type="ECO:0000256" key="2">
    <source>
        <dbReference type="ARBA" id="ARBA00022525"/>
    </source>
</evidence>
<reference evidence="5" key="1">
    <citation type="journal article" date="2023" name="bioRxiv">
        <title>Scaffold-level genome assemblies of two parasitoid biocontrol wasps reveal the parthenogenesis mechanism and an associated novel virus.</title>
        <authorList>
            <person name="Inwood S."/>
            <person name="Skelly J."/>
            <person name="Guhlin J."/>
            <person name="Harrop T."/>
            <person name="Goldson S."/>
            <person name="Dearden P."/>
        </authorList>
    </citation>
    <scope>NUCLEOTIDE SEQUENCE</scope>
    <source>
        <strain evidence="5">Lincoln</strain>
        <tissue evidence="5">Whole body</tissue>
    </source>
</reference>
<protein>
    <recommendedName>
        <fullName evidence="4">NTR domain-containing protein</fullName>
    </recommendedName>
</protein>
<dbReference type="Pfam" id="PF01759">
    <property type="entry name" value="NTR"/>
    <property type="match status" value="1"/>
</dbReference>
<dbReference type="Proteomes" id="UP001168972">
    <property type="component" value="Unassembled WGS sequence"/>
</dbReference>
<dbReference type="GO" id="GO:0005576">
    <property type="term" value="C:extracellular region"/>
    <property type="evidence" value="ECO:0007669"/>
    <property type="project" value="UniProtKB-SubCell"/>
</dbReference>
<dbReference type="SMART" id="SM00643">
    <property type="entry name" value="C345C"/>
    <property type="match status" value="1"/>
</dbReference>
<sequence length="178" mass="20549">MNGGRSERGEGRREQMDHVTRNIAYVVVDERDEEAQVIKEQCGKCRASTRRLNLNKYCKRDYAILGRVTGRYKGNEVMGTNAAGISFARFTLNVDLIYKRGQDSKIKRGPISLFVHTADLACRCPKIKPNKSYLFLGQEIDGNGKNGLTVTPKSIVIEWKEEWHRRMRRFQRRARSCH</sequence>
<accession>A0AA39F5N7</accession>
<evidence type="ECO:0000256" key="1">
    <source>
        <dbReference type="ARBA" id="ARBA00004613"/>
    </source>
</evidence>
<evidence type="ECO:0000259" key="4">
    <source>
        <dbReference type="PROSITE" id="PS50189"/>
    </source>
</evidence>
<evidence type="ECO:0000256" key="3">
    <source>
        <dbReference type="ARBA" id="ARBA00023157"/>
    </source>
</evidence>
<dbReference type="EMBL" id="JAQQBR010001833">
    <property type="protein sequence ID" value="KAK0163402.1"/>
    <property type="molecule type" value="Genomic_DNA"/>
</dbReference>
<evidence type="ECO:0000313" key="5">
    <source>
        <dbReference type="EMBL" id="KAK0163402.1"/>
    </source>
</evidence>
<dbReference type="InterPro" id="IPR001134">
    <property type="entry name" value="Netrin_domain"/>
</dbReference>
<keyword evidence="2" id="KW-0964">Secreted</keyword>
<dbReference type="Gene3D" id="2.40.50.120">
    <property type="match status" value="1"/>
</dbReference>
<dbReference type="InterPro" id="IPR008993">
    <property type="entry name" value="TIMP-like_OB-fold"/>
</dbReference>
<dbReference type="AlphaFoldDB" id="A0AA39F5N7"/>
<dbReference type="InterPro" id="IPR018933">
    <property type="entry name" value="Netrin_module_non-TIMP"/>
</dbReference>
<feature type="domain" description="NTR" evidence="4">
    <location>
        <begin position="42"/>
        <end position="177"/>
    </location>
</feature>
<name>A0AA39F5N7_MICHY</name>
<dbReference type="CDD" id="cd03579">
    <property type="entry name" value="NTR_netrin-1_like"/>
    <property type="match status" value="1"/>
</dbReference>
<comment type="caution">
    <text evidence="5">The sequence shown here is derived from an EMBL/GenBank/DDBJ whole genome shotgun (WGS) entry which is preliminary data.</text>
</comment>
<dbReference type="SUPFAM" id="SSF50242">
    <property type="entry name" value="TIMP-like"/>
    <property type="match status" value="1"/>
</dbReference>
<keyword evidence="6" id="KW-1185">Reference proteome</keyword>
<organism evidence="5 6">
    <name type="scientific">Microctonus hyperodae</name>
    <name type="common">Parasitoid wasp</name>
    <dbReference type="NCBI Taxonomy" id="165561"/>
    <lineage>
        <taxon>Eukaryota</taxon>
        <taxon>Metazoa</taxon>
        <taxon>Ecdysozoa</taxon>
        <taxon>Arthropoda</taxon>
        <taxon>Hexapoda</taxon>
        <taxon>Insecta</taxon>
        <taxon>Pterygota</taxon>
        <taxon>Neoptera</taxon>
        <taxon>Endopterygota</taxon>
        <taxon>Hymenoptera</taxon>
        <taxon>Apocrita</taxon>
        <taxon>Ichneumonoidea</taxon>
        <taxon>Braconidae</taxon>
        <taxon>Euphorinae</taxon>
        <taxon>Microctonus</taxon>
    </lineage>
</organism>
<keyword evidence="3" id="KW-1015">Disulfide bond</keyword>
<proteinExistence type="predicted"/>
<gene>
    <name evidence="5" type="ORF">PV327_007087</name>
</gene>
<evidence type="ECO:0000313" key="6">
    <source>
        <dbReference type="Proteomes" id="UP001168972"/>
    </source>
</evidence>
<dbReference type="PROSITE" id="PS50189">
    <property type="entry name" value="NTR"/>
    <property type="match status" value="1"/>
</dbReference>